<organism evidence="2 3">
    <name type="scientific">Polymorphospora rubra</name>
    <dbReference type="NCBI Taxonomy" id="338584"/>
    <lineage>
        <taxon>Bacteria</taxon>
        <taxon>Bacillati</taxon>
        <taxon>Actinomycetota</taxon>
        <taxon>Actinomycetes</taxon>
        <taxon>Micromonosporales</taxon>
        <taxon>Micromonosporaceae</taxon>
        <taxon>Polymorphospora</taxon>
    </lineage>
</organism>
<dbReference type="AlphaFoldDB" id="A0A810NF98"/>
<evidence type="ECO:0000313" key="3">
    <source>
        <dbReference type="Proteomes" id="UP000680866"/>
    </source>
</evidence>
<sequence length="80" mass="8564">MTAQPREVHEVGWATTVPWAVLPNVSGGGQVPGADQVPEPAPVPGETTGGDVDDDGWEPDLDQLPQTDRLRLPQTDRLRA</sequence>
<gene>
    <name evidence="2" type="ORF">Prubr_69560</name>
</gene>
<feature type="compositionally biased region" description="Acidic residues" evidence="1">
    <location>
        <begin position="51"/>
        <end position="61"/>
    </location>
</feature>
<keyword evidence="3" id="KW-1185">Reference proteome</keyword>
<protein>
    <submittedName>
        <fullName evidence="2">Uncharacterized protein</fullName>
    </submittedName>
</protein>
<dbReference type="EMBL" id="AP023359">
    <property type="protein sequence ID" value="BCJ69935.1"/>
    <property type="molecule type" value="Genomic_DNA"/>
</dbReference>
<proteinExistence type="predicted"/>
<accession>A0A810NF98</accession>
<dbReference type="KEGG" id="pry:Prubr_69560"/>
<name>A0A810NF98_9ACTN</name>
<dbReference type="Proteomes" id="UP000680866">
    <property type="component" value="Chromosome"/>
</dbReference>
<evidence type="ECO:0000256" key="1">
    <source>
        <dbReference type="SAM" id="MobiDB-lite"/>
    </source>
</evidence>
<feature type="compositionally biased region" description="Basic and acidic residues" evidence="1">
    <location>
        <begin position="68"/>
        <end position="80"/>
    </location>
</feature>
<reference evidence="2" key="1">
    <citation type="submission" date="2020-08" db="EMBL/GenBank/DDBJ databases">
        <title>Whole genome shotgun sequence of Polymorphospora rubra NBRC 101157.</title>
        <authorList>
            <person name="Komaki H."/>
            <person name="Tamura T."/>
        </authorList>
    </citation>
    <scope>NUCLEOTIDE SEQUENCE</scope>
    <source>
        <strain evidence="2">NBRC 101157</strain>
    </source>
</reference>
<feature type="region of interest" description="Disordered" evidence="1">
    <location>
        <begin position="24"/>
        <end position="80"/>
    </location>
</feature>
<evidence type="ECO:0000313" key="2">
    <source>
        <dbReference type="EMBL" id="BCJ69935.1"/>
    </source>
</evidence>